<dbReference type="Proteomes" id="UP001225378">
    <property type="component" value="Chromosome"/>
</dbReference>
<proteinExistence type="predicted"/>
<keyword evidence="3" id="KW-1185">Reference proteome</keyword>
<accession>A0AAU7NYP9</accession>
<dbReference type="EMBL" id="CP157743">
    <property type="protein sequence ID" value="XBS22180.1"/>
    <property type="molecule type" value="Genomic_DNA"/>
</dbReference>
<organism evidence="2 3">
    <name type="scientific">Methylomarinum roseum</name>
    <dbReference type="NCBI Taxonomy" id="3067653"/>
    <lineage>
        <taxon>Bacteria</taxon>
        <taxon>Pseudomonadati</taxon>
        <taxon>Pseudomonadota</taxon>
        <taxon>Gammaproteobacteria</taxon>
        <taxon>Methylococcales</taxon>
        <taxon>Methylococcaceae</taxon>
        <taxon>Methylomarinum</taxon>
    </lineage>
</organism>
<dbReference type="KEGG" id="mech:Q9L42_008655"/>
<feature type="transmembrane region" description="Helical" evidence="1">
    <location>
        <begin position="105"/>
        <end position="126"/>
    </location>
</feature>
<keyword evidence="1" id="KW-0812">Transmembrane</keyword>
<keyword evidence="1" id="KW-1133">Transmembrane helix</keyword>
<evidence type="ECO:0000256" key="1">
    <source>
        <dbReference type="SAM" id="Phobius"/>
    </source>
</evidence>
<name>A0AAU7NYP9_9GAMM</name>
<gene>
    <name evidence="2" type="ORF">Q9L42_008655</name>
</gene>
<reference evidence="2 3" key="1">
    <citation type="journal article" date="2024" name="Microbiology">
        <title>Methylomarinum rosea sp. nov., a novel halophilic methanotrophic bacterium from the hypersaline Lake Elton.</title>
        <authorList>
            <person name="Suleimanov R.Z."/>
            <person name="Oshkin I.Y."/>
            <person name="Danilova O.V."/>
            <person name="Suzina N.E."/>
            <person name="Dedysh S.N."/>
        </authorList>
    </citation>
    <scope>NUCLEOTIDE SEQUENCE [LARGE SCALE GENOMIC DNA]</scope>
    <source>
        <strain evidence="2 3">Ch1-1</strain>
    </source>
</reference>
<feature type="transmembrane region" description="Helical" evidence="1">
    <location>
        <begin position="81"/>
        <end position="99"/>
    </location>
</feature>
<evidence type="ECO:0000313" key="3">
    <source>
        <dbReference type="Proteomes" id="UP001225378"/>
    </source>
</evidence>
<protein>
    <submittedName>
        <fullName evidence="2">Uncharacterized protein</fullName>
    </submittedName>
</protein>
<sequence>MINLEIVVTLVAMLVAFFIVMYFLQKGSTRKRRIKQDLETLELARQLKCDTRKPENLTALGLQPFHIKSEKASAIHREGRTAYLFAALIFCAFLAWGIYLMNLQLVEAAFLTLGFAIVCVFAMLYAKRKILQARTANAQLQAELERYENTLTEPTEIATPKVEATEQVSPTAVITSKPAAVESSDIPLCNLYQVASGYDLVPEDSTLKRHFVSSLVVEIVSSLPPRPTDSILKRHHDALIFSEFEQRLQTLSQEPAVEAVVSSVAVQPRATKQPPAVAVPEDSMLRRHFLSQLRREIEAGFGSRPTDSTLKRHYDAMVDAEYETRIQALLFASSAENDVAEEPVQKLPEDSMLRRHFLAELQARIAAKLPPRPSDFNLQRHYNAMIQERFNREIEQHYH</sequence>
<dbReference type="RefSeq" id="WP_305908839.1">
    <property type="nucleotide sequence ID" value="NZ_CP157743.1"/>
</dbReference>
<dbReference type="AlphaFoldDB" id="A0AAU7NYP9"/>
<evidence type="ECO:0000313" key="2">
    <source>
        <dbReference type="EMBL" id="XBS22180.1"/>
    </source>
</evidence>
<keyword evidence="1" id="KW-0472">Membrane</keyword>
<feature type="transmembrane region" description="Helical" evidence="1">
    <location>
        <begin position="6"/>
        <end position="24"/>
    </location>
</feature>